<sequence length="150" mass="18190">MNNLKNRPKGNYIQEASWEALYLLIENWKKDLEFYFFDIKFLENLIESHFSELLVCQNLDELRELKIEVFELQNQCEYILKCVQNNLDSIVDIVNNKFIHDTAQFRIESKHLEDNIQVFITNERELRRTIFSMIKDVFEGKKSKNVWMFN</sequence>
<evidence type="ECO:0000313" key="2">
    <source>
        <dbReference type="Proteomes" id="UP000307602"/>
    </source>
</evidence>
<organism evidence="1 2">
    <name type="scientific">Flavivirga rizhaonensis</name>
    <dbReference type="NCBI Taxonomy" id="2559571"/>
    <lineage>
        <taxon>Bacteria</taxon>
        <taxon>Pseudomonadati</taxon>
        <taxon>Bacteroidota</taxon>
        <taxon>Flavobacteriia</taxon>
        <taxon>Flavobacteriales</taxon>
        <taxon>Flavobacteriaceae</taxon>
        <taxon>Flavivirga</taxon>
    </lineage>
</organism>
<protein>
    <submittedName>
        <fullName evidence="1">Uncharacterized protein</fullName>
    </submittedName>
</protein>
<reference evidence="1 2" key="1">
    <citation type="submission" date="2019-04" db="EMBL/GenBank/DDBJ databases">
        <authorList>
            <person name="Liu A."/>
        </authorList>
    </citation>
    <scope>NUCLEOTIDE SEQUENCE [LARGE SCALE GENOMIC DNA]</scope>
    <source>
        <strain evidence="1 2">RZ03</strain>
    </source>
</reference>
<dbReference type="AlphaFoldDB" id="A0A4S1E1A4"/>
<gene>
    <name evidence="1" type="ORF">EM932_02170</name>
</gene>
<comment type="caution">
    <text evidence="1">The sequence shown here is derived from an EMBL/GenBank/DDBJ whole genome shotgun (WGS) entry which is preliminary data.</text>
</comment>
<keyword evidence="2" id="KW-1185">Reference proteome</keyword>
<proteinExistence type="predicted"/>
<dbReference type="OrthoDB" id="1441145at2"/>
<dbReference type="EMBL" id="SRSO01000002">
    <property type="protein sequence ID" value="TGV04347.1"/>
    <property type="molecule type" value="Genomic_DNA"/>
</dbReference>
<dbReference type="RefSeq" id="WP_135875026.1">
    <property type="nucleotide sequence ID" value="NZ_SRSO01000002.1"/>
</dbReference>
<evidence type="ECO:0000313" key="1">
    <source>
        <dbReference type="EMBL" id="TGV04347.1"/>
    </source>
</evidence>
<name>A0A4S1E1A4_9FLAO</name>
<dbReference type="Proteomes" id="UP000307602">
    <property type="component" value="Unassembled WGS sequence"/>
</dbReference>
<accession>A0A4S1E1A4</accession>